<keyword evidence="3" id="KW-0479">Metal-binding</keyword>
<evidence type="ECO:0000313" key="10">
    <source>
        <dbReference type="EMBL" id="CAG8581588.1"/>
    </source>
</evidence>
<dbReference type="PROSITE" id="PS51981">
    <property type="entry name" value="ZF_RZ"/>
    <property type="match status" value="1"/>
</dbReference>
<proteinExistence type="predicted"/>
<dbReference type="GO" id="GO:0004842">
    <property type="term" value="F:ubiquitin-protein transferase activity"/>
    <property type="evidence" value="ECO:0007669"/>
    <property type="project" value="InterPro"/>
</dbReference>
<gene>
    <name evidence="10" type="ORF">CPELLU_LOCUS6114</name>
</gene>
<protein>
    <submittedName>
        <fullName evidence="10">23917_t:CDS:1</fullName>
    </submittedName>
</protein>
<feature type="domain" description="RZ-type" evidence="9">
    <location>
        <begin position="3718"/>
        <end position="3790"/>
    </location>
</feature>
<evidence type="ECO:0000256" key="4">
    <source>
        <dbReference type="ARBA" id="ARBA00022771"/>
    </source>
</evidence>
<evidence type="ECO:0000256" key="8">
    <source>
        <dbReference type="SAM" id="MobiDB-lite"/>
    </source>
</evidence>
<evidence type="ECO:0000256" key="5">
    <source>
        <dbReference type="ARBA" id="ARBA00022833"/>
    </source>
</evidence>
<dbReference type="InterPro" id="IPR003593">
    <property type="entry name" value="AAA+_ATPase"/>
</dbReference>
<dbReference type="OrthoDB" id="2423195at2759"/>
<dbReference type="InterPro" id="IPR027417">
    <property type="entry name" value="P-loop_NTPase"/>
</dbReference>
<dbReference type="GO" id="GO:0016887">
    <property type="term" value="F:ATP hydrolysis activity"/>
    <property type="evidence" value="ECO:0007669"/>
    <property type="project" value="InterPro"/>
</dbReference>
<evidence type="ECO:0000256" key="3">
    <source>
        <dbReference type="ARBA" id="ARBA00022723"/>
    </source>
</evidence>
<evidence type="ECO:0000313" key="11">
    <source>
        <dbReference type="Proteomes" id="UP000789759"/>
    </source>
</evidence>
<keyword evidence="11" id="KW-1185">Reference proteome</keyword>
<dbReference type="GO" id="GO:0008270">
    <property type="term" value="F:zinc ion binding"/>
    <property type="evidence" value="ECO:0007669"/>
    <property type="project" value="UniProtKB-KW"/>
</dbReference>
<dbReference type="Gene3D" id="2.60.40.10">
    <property type="entry name" value="Immunoglobulins"/>
    <property type="match status" value="1"/>
</dbReference>
<accession>A0A9N9BVU4</accession>
<comment type="subcellular location">
    <subcellularLocation>
        <location evidence="1">Cytoplasm</location>
    </subcellularLocation>
</comment>
<keyword evidence="6" id="KW-0391">Immunity</keyword>
<reference evidence="10" key="1">
    <citation type="submission" date="2021-06" db="EMBL/GenBank/DDBJ databases">
        <authorList>
            <person name="Kallberg Y."/>
            <person name="Tangrot J."/>
            <person name="Rosling A."/>
        </authorList>
    </citation>
    <scope>NUCLEOTIDE SEQUENCE</scope>
    <source>
        <strain evidence="10">FL966</strain>
    </source>
</reference>
<evidence type="ECO:0000256" key="1">
    <source>
        <dbReference type="ARBA" id="ARBA00004496"/>
    </source>
</evidence>
<dbReference type="SMART" id="SM00382">
    <property type="entry name" value="AAA"/>
    <property type="match status" value="2"/>
</dbReference>
<evidence type="ECO:0000259" key="9">
    <source>
        <dbReference type="PROSITE" id="PS51981"/>
    </source>
</evidence>
<keyword evidence="7" id="KW-0175">Coiled coil</keyword>
<dbReference type="GO" id="GO:0005737">
    <property type="term" value="C:cytoplasm"/>
    <property type="evidence" value="ECO:0007669"/>
    <property type="project" value="UniProtKB-SubCell"/>
</dbReference>
<feature type="region of interest" description="Disordered" evidence="8">
    <location>
        <begin position="1"/>
        <end position="25"/>
    </location>
</feature>
<dbReference type="InterPro" id="IPR013784">
    <property type="entry name" value="Carb-bd-like_fold"/>
</dbReference>
<dbReference type="GO" id="GO:0002376">
    <property type="term" value="P:immune system process"/>
    <property type="evidence" value="ECO:0007669"/>
    <property type="project" value="UniProtKB-KW"/>
</dbReference>
<dbReference type="PANTHER" id="PTHR22605">
    <property type="entry name" value="RZ-TYPE DOMAIN-CONTAINING PROTEIN"/>
    <property type="match status" value="1"/>
</dbReference>
<organism evidence="10 11">
    <name type="scientific">Cetraspora pellucida</name>
    <dbReference type="NCBI Taxonomy" id="1433469"/>
    <lineage>
        <taxon>Eukaryota</taxon>
        <taxon>Fungi</taxon>
        <taxon>Fungi incertae sedis</taxon>
        <taxon>Mucoromycota</taxon>
        <taxon>Glomeromycotina</taxon>
        <taxon>Glomeromycetes</taxon>
        <taxon>Diversisporales</taxon>
        <taxon>Gigasporaceae</taxon>
        <taxon>Cetraspora</taxon>
    </lineage>
</organism>
<dbReference type="InterPro" id="IPR031248">
    <property type="entry name" value="RNF213"/>
</dbReference>
<dbReference type="PANTHER" id="PTHR22605:SF1">
    <property type="entry name" value="RZ-TYPE DOMAIN-CONTAINING PROTEIN"/>
    <property type="match status" value="1"/>
</dbReference>
<dbReference type="EMBL" id="CAJVQA010003714">
    <property type="protein sequence ID" value="CAG8581588.1"/>
    <property type="molecule type" value="Genomic_DNA"/>
</dbReference>
<dbReference type="SUPFAM" id="SSF52540">
    <property type="entry name" value="P-loop containing nucleoside triphosphate hydrolases"/>
    <property type="match status" value="2"/>
</dbReference>
<feature type="region of interest" description="Disordered" evidence="8">
    <location>
        <begin position="3243"/>
        <end position="3282"/>
    </location>
</feature>
<comment type="caution">
    <text evidence="10">The sequence shown here is derived from an EMBL/GenBank/DDBJ whole genome shotgun (WGS) entry which is preliminary data.</text>
</comment>
<sequence length="4458" mass="515582">QPKDTMSHNNGDDNSDSEDHDTYENNLAGNSEVFITFHVHMPEKLDKSMHPLVVGNIKELGNWRQPVVKLRQIDANSTYWVSDPVKIYLREGKLQYKYAVHRPSENQSYFSRTINYVLGDQTIIMEGNSEKDNRELSYSENQYDVWKTNNNEKLYSPKLNEDFRFVTVIYESVTLENLKEKVMEFQTLLKFHKEPTVRAININSILNYFLNASNNYQKILTCVMLAYHIETVQKKTNAHIKLQENFPSAKFLQVLQEVQTDSFLPSNAKRTFTLVTSALVRHNSSKRDSFDWMKIFSVAPLLDSNYTFLSQIKKHEYKNKNDIQNFYNLLQRNVKPYVDKINNPLNYRKVIKTIITISFFGMDSCDFLINKIIGKNVDPEISDFLRDDYISKNVDSDNPCELEEHFKSLTKELCDVCSPAFCNKFIKLICDNGSTWNSKYLDSLYRLFPQLFTTEPEILHILELVSKSKSIDLLQAFPKWLKFCLNSGDNKQLLPKKISHLCVTWYTAITSTTQKEKSNIIIFMYQQLSAISFVFKKRSDIYKQQLAKIIETRIANISTQWLLQSTSSVGNFNLEQYILNDFIKIIKEKLKPHISTTDDVLIKTIVQICDSSIQPLNVPNRLCEITICYILDVVRNKAITSGDISNDERQLSLLKTSKFWSFLLNATGEVNELQEHPQMKHARSQVIQLVETIKNKSIKMGLLESLTELMNDELISYFNSGVGFDDEITDGMLDFLREKSQEHSEIAKHLFSFYYKWCNNTDDFHYYLDDLTDKMESLKDVSLDEFASQDYWLPHKVIIEISQKIYQYKDSQTFANMVKNNVKDEDLQSSVLNVAKTFMETVIEQYQKTCYSYKNWQNINCSEARVFWKDIAKEQVRHELEIMTGDTSLYQRCQGQDNLIVSIEYLALIPTYVTHLNCLKQVLTRFKVRDADKGWVTELLKDLENDNMKLDMLPDIFRKLNRHFNELNESTWSVIKELNFADEFIKYLLENLIGRDLTNLINAVDDQSDTKLLQENTVAALIEVNKALNPLNENAARLSTTSFLKCLSEVSQKSSSLSEKISSCGSHNLALQNMHRNIAKRGEVTKERIKNAATIGLYKFKHNELSNTCELTLNYDTTQNQNNDAPCVAASYNIAELHDLCGRALLIGKSKASTNHSVDDDGTEDISVLMNQFIMQVDLAQQIATVASRLIQYGHFLYQKVHEEAHGTLDLQQLLDKLTNDMEKWEKIVDQAQNEHYYLTFFSARHILAFYDYFKSIDHAHNDENDNFHASNREICQNLVRFVNDKAELPQLPNWTGRWPNVQSEADFLPTLRKIGATLHDIFTDIPQRIRPIPDDVEPVIADTVFKGKIFVADCHSHSLVPNVILSLFTNHRSFPEPWQILICRSTTTAEEISLFIKRSFIAAKNGYQDYLFCIANVEFLDFELQYNLVKTIRTFQQEETNYLLALVCTREKAMNHHILDQFSENIHPTNGLDSESMGILYSVICDHAMCVTSNMSGQGKTEWIKESSFKLGKAPRTLLISDNVNFGTLVQQLANCKLSAFESLHLDITLVTYPHEINFFLFELLTLGVVSNELDIVYLSQTLIFIEIASTIEQYLFDSLSLTKFIRRQHIEWSLENFIVPRHLNSPIQIVSYYMDVHSRGALDDTNFRFIGSEAVKEPLPAERCRELLEHYFFSDQLDNVFSYRFLEIFVNVLADQLIRLSASSFFQVEQLRVMTQETNVRSSLFDILVSCSKEFATRAIKAKNMQKENIKKENNQDIDTARLGNIIHWDDSNHLVVVFLSQMPDSICALYREKSKVPGNVENLLKSQNAELQDYYKMSPEMLLEQLERLARRKMHKLKDLPEYALTIENLLKMAMILLRSRANIPVVCSGEAGCGKTSLISFLSMVMEVNFRALNLHAGVHVNDILDFMEKATTLALEGETWIFFDEINTCDHIGMLGSLISHRLLNGKKIHPNIRLFAACNPYRLRTKAQSNVGLSAKLYEEKGRLVYQVHPMPDQILDYVWDYGHLKADDERNYVKIMVKTQLNHPFFAELLCASQAFIRKVEEPFSVSLRDVKRAIKLFKFFKKNFSKINYAQNNSKIISPETRSLVLALGLCYLFRLHDHSERKEYRKEMIGIIEKYEKIDETRYRNQRSRDFFENIISHEQENYFKHMRCPEGTAANEALLENLLVIIVCIQTRIPVFIIGAPGSSKSLAVRIISMNLRGTDSNDSYFQTLPQVYMIPYQGSSSSTSEGISKVFQTAQNYQQTSSKENPVTAVVLLDEVGLAETSPYNPLKVLHALLEPPLGSQSSEPAVPFIGISNWRLDNSKSSRALLVQRPLFAENDLIDTAKRLLGNDIKGIYHIDDFLRKLAKSYLEYIKNQKYPNFHGLRDYYSLVKSIRSMKNKQEPNIQLALARNFGGADNMDELCNTYFKPVLKQSHRYRFEYIPIPVQELIDANFEEKNARNLMLIGNSNSIVTLQMYRLRQKGNEPVVIIGSQFADDIDGGDYSYAILNRIMMCVETGRPLILTDLEIIYGSLYDLFNQNFLSEGNSSEERDKKNFTRISLGPYSNPMLYAKLPLADPPLLNRFEKQRLTLNETLSGYEKGLFERLKEWTRQISTIVESEENTKILFNETDMFIGFSSEESLQSLVIDQCEKNPDLGDDAIIHACKEALISIATSDSIVRADKSYLKISDEQEVKHWQHFYFHDKRHSSIRDFYQASINNNSEKRLVIINTFSNINTDVKSCLEDIINCQIDKLSTFKSEAELQNQIKRFYESDSNLYILQCDPLTVKAGCIRLAKFIIEQYENEFMEKFQIISKSGKRACLIIHFNRQFDKDSADLFNFMCGWSQITIEKLVSSEGSLPLFLNSTISDILNGEFSFEQILKQELLWCLLCVKHPSSGKSVEHLKQLVQNIPKSATLIKCLKIRTEEWLQVNSSNQWQLDIALNQKSLSLHSSFSVALETHIRSLIRKPIAKLLYILDRFHALTSLFSWENDTNESNENELLNFWEQIFMNKKIINIDDMLMDPRPNLYNISGNYLNLRFPFSSYFMKQIDKHKKLYNEELDLLYEQLENLDENENLRPEKLEVFLEIFSNNILATIPALTPEILQLAGNLYFEDFVTTSSTHSGYPNETDVNLLQFLFRRSCDNETLNDPIRLHVFWWTNSDALIAELELARMCPPFIELLSKNDINNNENDGFGIYLIDQVFTNVLTLIANIETSSKSKVLQFLRICNDLISTKLINISDIVNAINIRREPDPENQEFGLDNQEPGSDNQEPGSDNQEPGSDNQGPNPDIIGEISTIKIQPELDLDNLENILSQKFFDRMLELFDNIPSTERVITSKCSFFRRCFDIIPFDSQVRIHLYKIIFGREPGALLDSVLSRILLSEESSQPGIFVQLIQNAKAILNRSPNLTAINIALRESGVDSSIMALCCDVIQNDFFAKWDIKDLMKSYRDAVNVLCSPNFEFLQLVIAVALLKELVNYLWSSLESIQNTETEPIMFNDEIENIEEVINEINIDMERPSLLIRSLKLYFLRDLYVKGLSLHGIKCFCEVQRRTFPWLQDFDWGESTSKINFVAYRCYGQYTEAEDAFTPLYKRGQHMQFEQFLVRASNNLTINAKMSIIGILITRLYDIRAIRELSINEENAITWLRNRLPTMQFDQFYKDKTLELLENTNQLYSISPETSQTKLLIRSVIIHTIALHSCIPAANSPMATYLQNLRACKDTYILTSRVDTDFLLELTDALGNFTRYECQCGYKYIVGECGRTVQQSKCPRCNNRIGGLNYAVNPGNTRLDAHAVNGGNETITQLGYVYESVESRKYINYRLRDLTPVFYRILHLFVYILIAAASDADRYEFFNNPQQNNENNEIIQDPLVYCQSHIENDWQILIRLFDCDDETLAFVLHSILYSISENPNEAMIRLDTVEKRRAWENEFAQRYINSKVANARHTATDFQKIIKDTRRTLESEINETLDVDERYQLDFRPRIWRRIGKASFENLQAYCVGYPNFATEFPFLSLFFEYQEQLTLIKNLVPIVKFSRILSSMLCYKLKRNDAHNLTFERFLKNNESPENLYEVFENFAKAWNSVREHVVQFECHEFTMPMPEMKSSLPVVYALFEKRDESLYICGAIEFLANLQNDFLQQVLAIEPGCPSLRFLEGQSINNAQRNSPQHHYYIESLALSETRSKNIINYEWNPKLLSYSQCNLELGHGQELQYELHKIEAELAYSLLFNKVHLNKNESLWLDLFSYHQELFSTSRTILSEIRELIPQEQISPEILGFSATATYDTSSRFTFSGLNAIDMGSDFDNPTELLSKLEILLCFLKRIPGSREMKIVEEKIADVEIEYLLDKYKVKLTQNLKDEINAGVDFEQSHGTGGSGKSKLKIPHGAFALVLKRFMFRYLTSEMYNPNEILADYLAGDTFIDCWPTWVPDNVIRDKFPKSLLAANIYDAYQYTIQQFHIKLTIIDKKRLCQG</sequence>
<evidence type="ECO:0000256" key="7">
    <source>
        <dbReference type="SAM" id="Coils"/>
    </source>
</evidence>
<feature type="non-terminal residue" evidence="10">
    <location>
        <position position="1"/>
    </location>
</feature>
<dbReference type="Gene3D" id="3.40.50.300">
    <property type="entry name" value="P-loop containing nucleotide triphosphate hydrolases"/>
    <property type="match status" value="1"/>
</dbReference>
<feature type="coiled-coil region" evidence="7">
    <location>
        <begin position="1208"/>
        <end position="1235"/>
    </location>
</feature>
<keyword evidence="4" id="KW-0863">Zinc-finger</keyword>
<evidence type="ECO:0000256" key="2">
    <source>
        <dbReference type="ARBA" id="ARBA00022490"/>
    </source>
</evidence>
<dbReference type="Pfam" id="PF20173">
    <property type="entry name" value="ZnF_RZ-type"/>
    <property type="match status" value="1"/>
</dbReference>
<dbReference type="SUPFAM" id="SSF49452">
    <property type="entry name" value="Starch-binding domain-like"/>
    <property type="match status" value="1"/>
</dbReference>
<keyword evidence="5" id="KW-0862">Zinc</keyword>
<name>A0A9N9BVU4_9GLOM</name>
<keyword evidence="2" id="KW-0963">Cytoplasm</keyword>
<dbReference type="InterPro" id="IPR013783">
    <property type="entry name" value="Ig-like_fold"/>
</dbReference>
<dbReference type="GO" id="GO:0030246">
    <property type="term" value="F:carbohydrate binding"/>
    <property type="evidence" value="ECO:0007669"/>
    <property type="project" value="InterPro"/>
</dbReference>
<feature type="compositionally biased region" description="Polar residues" evidence="8">
    <location>
        <begin position="3255"/>
        <end position="3277"/>
    </location>
</feature>
<evidence type="ECO:0000256" key="6">
    <source>
        <dbReference type="ARBA" id="ARBA00022859"/>
    </source>
</evidence>
<dbReference type="Proteomes" id="UP000789759">
    <property type="component" value="Unassembled WGS sequence"/>
</dbReference>
<dbReference type="InterPro" id="IPR046439">
    <property type="entry name" value="ZF_RZ_dom"/>
</dbReference>